<name>A0ABD0PC30_CIRMR</name>
<protein>
    <submittedName>
        <fullName evidence="1">Uncharacterized protein</fullName>
    </submittedName>
</protein>
<comment type="caution">
    <text evidence="1">The sequence shown here is derived from an EMBL/GenBank/DDBJ whole genome shotgun (WGS) entry which is preliminary data.</text>
</comment>
<keyword evidence="2" id="KW-1185">Reference proteome</keyword>
<feature type="non-terminal residue" evidence="1">
    <location>
        <position position="1"/>
    </location>
</feature>
<proteinExistence type="predicted"/>
<accession>A0ABD0PC30</accession>
<dbReference type="EMBL" id="JAMKFB020000017">
    <property type="protein sequence ID" value="KAL0170628.1"/>
    <property type="molecule type" value="Genomic_DNA"/>
</dbReference>
<feature type="non-terminal residue" evidence="1">
    <location>
        <position position="58"/>
    </location>
</feature>
<dbReference type="AlphaFoldDB" id="A0ABD0PC30"/>
<evidence type="ECO:0000313" key="2">
    <source>
        <dbReference type="Proteomes" id="UP001529510"/>
    </source>
</evidence>
<organism evidence="1 2">
    <name type="scientific">Cirrhinus mrigala</name>
    <name type="common">Mrigala</name>
    <dbReference type="NCBI Taxonomy" id="683832"/>
    <lineage>
        <taxon>Eukaryota</taxon>
        <taxon>Metazoa</taxon>
        <taxon>Chordata</taxon>
        <taxon>Craniata</taxon>
        <taxon>Vertebrata</taxon>
        <taxon>Euteleostomi</taxon>
        <taxon>Actinopterygii</taxon>
        <taxon>Neopterygii</taxon>
        <taxon>Teleostei</taxon>
        <taxon>Ostariophysi</taxon>
        <taxon>Cypriniformes</taxon>
        <taxon>Cyprinidae</taxon>
        <taxon>Labeoninae</taxon>
        <taxon>Labeonini</taxon>
        <taxon>Cirrhinus</taxon>
    </lineage>
</organism>
<reference evidence="1 2" key="1">
    <citation type="submission" date="2024-05" db="EMBL/GenBank/DDBJ databases">
        <title>Genome sequencing and assembly of Indian major carp, Cirrhinus mrigala (Hamilton, 1822).</title>
        <authorList>
            <person name="Mohindra V."/>
            <person name="Chowdhury L.M."/>
            <person name="Lal K."/>
            <person name="Jena J.K."/>
        </authorList>
    </citation>
    <scope>NUCLEOTIDE SEQUENCE [LARGE SCALE GENOMIC DNA]</scope>
    <source>
        <strain evidence="1">CM1030</strain>
        <tissue evidence="1">Blood</tissue>
    </source>
</reference>
<dbReference type="Proteomes" id="UP001529510">
    <property type="component" value="Unassembled WGS sequence"/>
</dbReference>
<sequence>DEMVLGGGVILHTGRIGTFVAVHHWLLTTPTWRLQHALPLLPDHSSSHTQYAAHRTHL</sequence>
<gene>
    <name evidence="1" type="ORF">M9458_035224</name>
</gene>
<evidence type="ECO:0000313" key="1">
    <source>
        <dbReference type="EMBL" id="KAL0170628.1"/>
    </source>
</evidence>